<name>A0A7C9HTS1_9DEIO</name>
<dbReference type="RefSeq" id="WP_157460963.1">
    <property type="nucleotide sequence ID" value="NZ_WQLB01000035.1"/>
</dbReference>
<organism evidence="1 2">
    <name type="scientific">Deinococcus arboris</name>
    <dbReference type="NCBI Taxonomy" id="2682977"/>
    <lineage>
        <taxon>Bacteria</taxon>
        <taxon>Thermotogati</taxon>
        <taxon>Deinococcota</taxon>
        <taxon>Deinococci</taxon>
        <taxon>Deinococcales</taxon>
        <taxon>Deinococcaceae</taxon>
        <taxon>Deinococcus</taxon>
    </lineage>
</organism>
<evidence type="ECO:0000313" key="2">
    <source>
        <dbReference type="Proteomes" id="UP000483286"/>
    </source>
</evidence>
<protein>
    <submittedName>
        <fullName evidence="1">Uncharacterized protein</fullName>
    </submittedName>
</protein>
<dbReference type="AlphaFoldDB" id="A0A7C9HTS1"/>
<gene>
    <name evidence="1" type="ORF">GO986_18910</name>
</gene>
<sequence>MLESIVRGQLPALFGLVGRFPGLEAEAAVTGAVHEMLAVPEAFGRSGLPGPVWVLGMAQRHFQRLSAAQ</sequence>
<accession>A0A7C9HTS1</accession>
<comment type="caution">
    <text evidence="1">The sequence shown here is derived from an EMBL/GenBank/DDBJ whole genome shotgun (WGS) entry which is preliminary data.</text>
</comment>
<keyword evidence="2" id="KW-1185">Reference proteome</keyword>
<reference evidence="1 2" key="1">
    <citation type="submission" date="2019-12" db="EMBL/GenBank/DDBJ databases">
        <title>Deinococcus sp. HMF7620 Genome sequencing and assembly.</title>
        <authorList>
            <person name="Kang H."/>
            <person name="Kim H."/>
            <person name="Joh K."/>
        </authorList>
    </citation>
    <scope>NUCLEOTIDE SEQUENCE [LARGE SCALE GENOMIC DNA]</scope>
    <source>
        <strain evidence="1 2">HMF7620</strain>
    </source>
</reference>
<evidence type="ECO:0000313" key="1">
    <source>
        <dbReference type="EMBL" id="MVN88814.1"/>
    </source>
</evidence>
<proteinExistence type="predicted"/>
<dbReference type="EMBL" id="WQLB01000035">
    <property type="protein sequence ID" value="MVN88814.1"/>
    <property type="molecule type" value="Genomic_DNA"/>
</dbReference>
<dbReference type="Proteomes" id="UP000483286">
    <property type="component" value="Unassembled WGS sequence"/>
</dbReference>